<gene>
    <name evidence="1" type="ORF">DPMN_146513</name>
</gene>
<name>A0A9D4IYH2_DREPO</name>
<dbReference type="EMBL" id="JAIWYP010000007">
    <property type="protein sequence ID" value="KAH3793011.1"/>
    <property type="molecule type" value="Genomic_DNA"/>
</dbReference>
<reference evidence="1" key="2">
    <citation type="submission" date="2020-11" db="EMBL/GenBank/DDBJ databases">
        <authorList>
            <person name="McCartney M.A."/>
            <person name="Auch B."/>
            <person name="Kono T."/>
            <person name="Mallez S."/>
            <person name="Becker A."/>
            <person name="Gohl D.M."/>
            <person name="Silverstein K.A.T."/>
            <person name="Koren S."/>
            <person name="Bechman K.B."/>
            <person name="Herman A."/>
            <person name="Abrahante J.E."/>
            <person name="Garbe J."/>
        </authorList>
    </citation>
    <scope>NUCLEOTIDE SEQUENCE</scope>
    <source>
        <strain evidence="1">Duluth1</strain>
        <tissue evidence="1">Whole animal</tissue>
    </source>
</reference>
<dbReference type="Proteomes" id="UP000828390">
    <property type="component" value="Unassembled WGS sequence"/>
</dbReference>
<evidence type="ECO:0000313" key="1">
    <source>
        <dbReference type="EMBL" id="KAH3793011.1"/>
    </source>
</evidence>
<dbReference type="AlphaFoldDB" id="A0A9D4IYH2"/>
<evidence type="ECO:0000313" key="2">
    <source>
        <dbReference type="Proteomes" id="UP000828390"/>
    </source>
</evidence>
<reference evidence="1" key="1">
    <citation type="journal article" date="2019" name="bioRxiv">
        <title>The Genome of the Zebra Mussel, Dreissena polymorpha: A Resource for Invasive Species Research.</title>
        <authorList>
            <person name="McCartney M.A."/>
            <person name="Auch B."/>
            <person name="Kono T."/>
            <person name="Mallez S."/>
            <person name="Zhang Y."/>
            <person name="Obille A."/>
            <person name="Becker A."/>
            <person name="Abrahante J.E."/>
            <person name="Garbe J."/>
            <person name="Badalamenti J.P."/>
            <person name="Herman A."/>
            <person name="Mangelson H."/>
            <person name="Liachko I."/>
            <person name="Sullivan S."/>
            <person name="Sone E.D."/>
            <person name="Koren S."/>
            <person name="Silverstein K.A.T."/>
            <person name="Beckman K.B."/>
            <person name="Gohl D.M."/>
        </authorList>
    </citation>
    <scope>NUCLEOTIDE SEQUENCE</scope>
    <source>
        <strain evidence="1">Duluth1</strain>
        <tissue evidence="1">Whole animal</tissue>
    </source>
</reference>
<proteinExistence type="predicted"/>
<organism evidence="1 2">
    <name type="scientific">Dreissena polymorpha</name>
    <name type="common">Zebra mussel</name>
    <name type="synonym">Mytilus polymorpha</name>
    <dbReference type="NCBI Taxonomy" id="45954"/>
    <lineage>
        <taxon>Eukaryota</taxon>
        <taxon>Metazoa</taxon>
        <taxon>Spiralia</taxon>
        <taxon>Lophotrochozoa</taxon>
        <taxon>Mollusca</taxon>
        <taxon>Bivalvia</taxon>
        <taxon>Autobranchia</taxon>
        <taxon>Heteroconchia</taxon>
        <taxon>Euheterodonta</taxon>
        <taxon>Imparidentia</taxon>
        <taxon>Neoheterodontei</taxon>
        <taxon>Myida</taxon>
        <taxon>Dreissenoidea</taxon>
        <taxon>Dreissenidae</taxon>
        <taxon>Dreissena</taxon>
    </lineage>
</organism>
<protein>
    <submittedName>
        <fullName evidence="1">Uncharacterized protein</fullName>
    </submittedName>
</protein>
<keyword evidence="2" id="KW-1185">Reference proteome</keyword>
<accession>A0A9D4IYH2</accession>
<sequence length="70" mass="7967">MQLHLLLTGKRPAYLLYPRPITVQSLCEAAVSGKRLFLSRFDLLLLLLLDTSYSQLLTMTGRRLSGDREC</sequence>
<comment type="caution">
    <text evidence="1">The sequence shown here is derived from an EMBL/GenBank/DDBJ whole genome shotgun (WGS) entry which is preliminary data.</text>
</comment>